<feature type="region of interest" description="Disordered" evidence="1">
    <location>
        <begin position="1"/>
        <end position="182"/>
    </location>
</feature>
<sequence>MDSRQLDKQPQQKRQRGRPRKNPLTSPLRPENGQRSTNTPSSAPEHGFSTSIELKRKRGRSRKSGDSPPPKAGETFTKPTTPASTSNKEGSKERPIRTFHNVPKGSFSGLRSSDRTSFTLREIKKIQGDPEEPVYLTDDDEEFDDTTDVEEGGFDEAMKRSKRVADAKTARKEASEELYKSL</sequence>
<dbReference type="Proteomes" id="UP000800039">
    <property type="component" value="Unassembled WGS sequence"/>
</dbReference>
<proteinExistence type="predicted"/>
<gene>
    <name evidence="2" type="ORF">K460DRAFT_400714</name>
</gene>
<feature type="compositionally biased region" description="Basic and acidic residues" evidence="1">
    <location>
        <begin position="156"/>
        <end position="182"/>
    </location>
</feature>
<dbReference type="AlphaFoldDB" id="A0A9P4GQ66"/>
<feature type="compositionally biased region" description="Basic residues" evidence="1">
    <location>
        <begin position="11"/>
        <end position="21"/>
    </location>
</feature>
<dbReference type="GO" id="GO:0003677">
    <property type="term" value="F:DNA binding"/>
    <property type="evidence" value="ECO:0007669"/>
    <property type="project" value="InterPro"/>
</dbReference>
<protein>
    <submittedName>
        <fullName evidence="2">Uncharacterized protein</fullName>
    </submittedName>
</protein>
<comment type="caution">
    <text evidence="2">The sequence shown here is derived from an EMBL/GenBank/DDBJ whole genome shotgun (WGS) entry which is preliminary data.</text>
</comment>
<feature type="compositionally biased region" description="Acidic residues" evidence="1">
    <location>
        <begin position="129"/>
        <end position="154"/>
    </location>
</feature>
<reference evidence="2" key="1">
    <citation type="submission" date="2020-01" db="EMBL/GenBank/DDBJ databases">
        <authorList>
            <consortium name="DOE Joint Genome Institute"/>
            <person name="Haridas S."/>
            <person name="Albert R."/>
            <person name="Binder M."/>
            <person name="Bloem J."/>
            <person name="Labutti K."/>
            <person name="Salamov A."/>
            <person name="Andreopoulos B."/>
            <person name="Baker S.E."/>
            <person name="Barry K."/>
            <person name="Bills G."/>
            <person name="Bluhm B.H."/>
            <person name="Cannon C."/>
            <person name="Castanera R."/>
            <person name="Culley D.E."/>
            <person name="Daum C."/>
            <person name="Ezra D."/>
            <person name="Gonzalez J.B."/>
            <person name="Henrissat B."/>
            <person name="Kuo A."/>
            <person name="Liang C."/>
            <person name="Lipzen A."/>
            <person name="Lutzoni F."/>
            <person name="Magnuson J."/>
            <person name="Mondo S."/>
            <person name="Nolan M."/>
            <person name="Ohm R."/>
            <person name="Pangilinan J."/>
            <person name="Park H.-J."/>
            <person name="Ramirez L."/>
            <person name="Alfaro M."/>
            <person name="Sun H."/>
            <person name="Tritt A."/>
            <person name="Yoshinaga Y."/>
            <person name="Zwiers L.-H."/>
            <person name="Turgeon B.G."/>
            <person name="Goodwin S.B."/>
            <person name="Spatafora J.W."/>
            <person name="Crous P.W."/>
            <person name="Grigoriev I.V."/>
        </authorList>
    </citation>
    <scope>NUCLEOTIDE SEQUENCE</scope>
    <source>
        <strain evidence="2">CBS 394.84</strain>
    </source>
</reference>
<dbReference type="InterPro" id="IPR017956">
    <property type="entry name" value="AT_hook_DNA-bd_motif"/>
</dbReference>
<feature type="compositionally biased region" description="Polar residues" evidence="1">
    <location>
        <begin position="109"/>
        <end position="119"/>
    </location>
</feature>
<name>A0A9P4GQ66_9PLEO</name>
<dbReference type="GeneID" id="63853601"/>
<keyword evidence="3" id="KW-1185">Reference proteome</keyword>
<organism evidence="2 3">
    <name type="scientific">Cucurbitaria berberidis CBS 394.84</name>
    <dbReference type="NCBI Taxonomy" id="1168544"/>
    <lineage>
        <taxon>Eukaryota</taxon>
        <taxon>Fungi</taxon>
        <taxon>Dikarya</taxon>
        <taxon>Ascomycota</taxon>
        <taxon>Pezizomycotina</taxon>
        <taxon>Dothideomycetes</taxon>
        <taxon>Pleosporomycetidae</taxon>
        <taxon>Pleosporales</taxon>
        <taxon>Pleosporineae</taxon>
        <taxon>Cucurbitariaceae</taxon>
        <taxon>Cucurbitaria</taxon>
    </lineage>
</organism>
<evidence type="ECO:0000256" key="1">
    <source>
        <dbReference type="SAM" id="MobiDB-lite"/>
    </source>
</evidence>
<dbReference type="RefSeq" id="XP_040793231.1">
    <property type="nucleotide sequence ID" value="XM_040936351.1"/>
</dbReference>
<feature type="compositionally biased region" description="Polar residues" evidence="1">
    <location>
        <begin position="77"/>
        <end position="88"/>
    </location>
</feature>
<dbReference type="EMBL" id="ML976614">
    <property type="protein sequence ID" value="KAF1850668.1"/>
    <property type="molecule type" value="Genomic_DNA"/>
</dbReference>
<feature type="compositionally biased region" description="Polar residues" evidence="1">
    <location>
        <begin position="33"/>
        <end position="52"/>
    </location>
</feature>
<evidence type="ECO:0000313" key="3">
    <source>
        <dbReference type="Proteomes" id="UP000800039"/>
    </source>
</evidence>
<accession>A0A9P4GQ66</accession>
<dbReference type="SMART" id="SM00384">
    <property type="entry name" value="AT_hook"/>
    <property type="match status" value="2"/>
</dbReference>
<evidence type="ECO:0000313" key="2">
    <source>
        <dbReference type="EMBL" id="KAF1850668.1"/>
    </source>
</evidence>